<dbReference type="InterPro" id="IPR051000">
    <property type="entry name" value="Homeobox_DNA-bind_prot"/>
</dbReference>
<evidence type="ECO:0000313" key="14">
    <source>
        <dbReference type="Proteomes" id="UP000799776"/>
    </source>
</evidence>
<feature type="compositionally biased region" description="Acidic residues" evidence="11">
    <location>
        <begin position="137"/>
        <end position="146"/>
    </location>
</feature>
<feature type="region of interest" description="Disordered" evidence="11">
    <location>
        <begin position="468"/>
        <end position="607"/>
    </location>
</feature>
<feature type="region of interest" description="Disordered" evidence="11">
    <location>
        <begin position="1"/>
        <end position="75"/>
    </location>
</feature>
<comment type="caution">
    <text evidence="13">The sequence shown here is derived from an EMBL/GenBank/DDBJ whole genome shotgun (WGS) entry which is preliminary data.</text>
</comment>
<evidence type="ECO:0000256" key="7">
    <source>
        <dbReference type="ARBA" id="ARBA00023306"/>
    </source>
</evidence>
<keyword evidence="2" id="KW-0805">Transcription regulation</keyword>
<dbReference type="PROSITE" id="PS50071">
    <property type="entry name" value="HOMEOBOX_2"/>
    <property type="match status" value="1"/>
</dbReference>
<feature type="region of interest" description="Disordered" evidence="11">
    <location>
        <begin position="95"/>
        <end position="428"/>
    </location>
</feature>
<accession>A0A9P4HSZ9</accession>
<feature type="compositionally biased region" description="Basic and acidic residues" evidence="11">
    <location>
        <begin position="244"/>
        <end position="253"/>
    </location>
</feature>
<evidence type="ECO:0000256" key="1">
    <source>
        <dbReference type="ARBA" id="ARBA00004123"/>
    </source>
</evidence>
<evidence type="ECO:0000256" key="9">
    <source>
        <dbReference type="PROSITE-ProRule" id="PRU00108"/>
    </source>
</evidence>
<protein>
    <recommendedName>
        <fullName evidence="12">Homeobox domain-containing protein</fullName>
    </recommendedName>
</protein>
<organism evidence="13 14">
    <name type="scientific">Saccharata proteae CBS 121410</name>
    <dbReference type="NCBI Taxonomy" id="1314787"/>
    <lineage>
        <taxon>Eukaryota</taxon>
        <taxon>Fungi</taxon>
        <taxon>Dikarya</taxon>
        <taxon>Ascomycota</taxon>
        <taxon>Pezizomycotina</taxon>
        <taxon>Dothideomycetes</taxon>
        <taxon>Dothideomycetes incertae sedis</taxon>
        <taxon>Botryosphaeriales</taxon>
        <taxon>Saccharataceae</taxon>
        <taxon>Saccharata</taxon>
    </lineage>
</organism>
<dbReference type="PANTHER" id="PTHR24324">
    <property type="entry name" value="HOMEOBOX PROTEIN HHEX"/>
    <property type="match status" value="1"/>
</dbReference>
<feature type="compositionally biased region" description="Polar residues" evidence="11">
    <location>
        <begin position="1"/>
        <end position="23"/>
    </location>
</feature>
<dbReference type="AlphaFoldDB" id="A0A9P4HSZ9"/>
<dbReference type="GO" id="GO:0000981">
    <property type="term" value="F:DNA-binding transcription factor activity, RNA polymerase II-specific"/>
    <property type="evidence" value="ECO:0007669"/>
    <property type="project" value="InterPro"/>
</dbReference>
<proteinExistence type="predicted"/>
<feature type="compositionally biased region" description="Acidic residues" evidence="11">
    <location>
        <begin position="267"/>
        <end position="276"/>
    </location>
</feature>
<evidence type="ECO:0000313" key="13">
    <source>
        <dbReference type="EMBL" id="KAF2087429.1"/>
    </source>
</evidence>
<dbReference type="InterPro" id="IPR001356">
    <property type="entry name" value="HD"/>
</dbReference>
<evidence type="ECO:0000256" key="4">
    <source>
        <dbReference type="ARBA" id="ARBA00023155"/>
    </source>
</evidence>
<dbReference type="EMBL" id="ML978720">
    <property type="protein sequence ID" value="KAF2087429.1"/>
    <property type="molecule type" value="Genomic_DNA"/>
</dbReference>
<dbReference type="OrthoDB" id="6159439at2759"/>
<evidence type="ECO:0000256" key="6">
    <source>
        <dbReference type="ARBA" id="ARBA00023242"/>
    </source>
</evidence>
<evidence type="ECO:0000256" key="5">
    <source>
        <dbReference type="ARBA" id="ARBA00023163"/>
    </source>
</evidence>
<dbReference type="GO" id="GO:0030154">
    <property type="term" value="P:cell differentiation"/>
    <property type="evidence" value="ECO:0007669"/>
    <property type="project" value="TreeGrafter"/>
</dbReference>
<evidence type="ECO:0000256" key="8">
    <source>
        <dbReference type="ARBA" id="ARBA00065092"/>
    </source>
</evidence>
<dbReference type="GO" id="GO:0000122">
    <property type="term" value="P:negative regulation of transcription by RNA polymerase II"/>
    <property type="evidence" value="ECO:0007669"/>
    <property type="project" value="UniProtKB-ARBA"/>
</dbReference>
<dbReference type="GO" id="GO:0000978">
    <property type="term" value="F:RNA polymerase II cis-regulatory region sequence-specific DNA binding"/>
    <property type="evidence" value="ECO:0007669"/>
    <property type="project" value="TreeGrafter"/>
</dbReference>
<dbReference type="Proteomes" id="UP000799776">
    <property type="component" value="Unassembled WGS sequence"/>
</dbReference>
<dbReference type="Pfam" id="PF00046">
    <property type="entry name" value="Homeodomain"/>
    <property type="match status" value="1"/>
</dbReference>
<name>A0A9P4HSZ9_9PEZI</name>
<dbReference type="GO" id="GO:0000082">
    <property type="term" value="P:G1/S transition of mitotic cell cycle"/>
    <property type="evidence" value="ECO:0007669"/>
    <property type="project" value="UniProtKB-ARBA"/>
</dbReference>
<evidence type="ECO:0000256" key="3">
    <source>
        <dbReference type="ARBA" id="ARBA00023125"/>
    </source>
</evidence>
<feature type="domain" description="Homeobox" evidence="12">
    <location>
        <begin position="45"/>
        <end position="105"/>
    </location>
</feature>
<dbReference type="FunFam" id="1.10.10.60:FF:000286">
    <property type="entry name" value="Homeobox transcription factor"/>
    <property type="match status" value="1"/>
</dbReference>
<feature type="DNA-binding region" description="Homeobox" evidence="9">
    <location>
        <begin position="47"/>
        <end position="106"/>
    </location>
</feature>
<dbReference type="PROSITE" id="PS00027">
    <property type="entry name" value="HOMEOBOX_1"/>
    <property type="match status" value="1"/>
</dbReference>
<dbReference type="SMART" id="SM00389">
    <property type="entry name" value="HOX"/>
    <property type="match status" value="1"/>
</dbReference>
<feature type="compositionally biased region" description="Polar residues" evidence="11">
    <location>
        <begin position="195"/>
        <end position="204"/>
    </location>
</feature>
<feature type="compositionally biased region" description="Low complexity" evidence="11">
    <location>
        <begin position="498"/>
        <end position="514"/>
    </location>
</feature>
<keyword evidence="3 9" id="KW-0238">DNA-binding</keyword>
<dbReference type="Gene3D" id="1.10.10.60">
    <property type="entry name" value="Homeodomain-like"/>
    <property type="match status" value="1"/>
</dbReference>
<dbReference type="PANTHER" id="PTHR24324:SF9">
    <property type="entry name" value="HOMEOBOX DOMAIN-CONTAINING PROTEIN"/>
    <property type="match status" value="1"/>
</dbReference>
<keyword evidence="14" id="KW-1185">Reference proteome</keyword>
<feature type="compositionally biased region" description="Basic and acidic residues" evidence="11">
    <location>
        <begin position="306"/>
        <end position="316"/>
    </location>
</feature>
<reference evidence="13" key="1">
    <citation type="journal article" date="2020" name="Stud. Mycol.">
        <title>101 Dothideomycetes genomes: a test case for predicting lifestyles and emergence of pathogens.</title>
        <authorList>
            <person name="Haridas S."/>
            <person name="Albert R."/>
            <person name="Binder M."/>
            <person name="Bloem J."/>
            <person name="Labutti K."/>
            <person name="Salamov A."/>
            <person name="Andreopoulos B."/>
            <person name="Baker S."/>
            <person name="Barry K."/>
            <person name="Bills G."/>
            <person name="Bluhm B."/>
            <person name="Cannon C."/>
            <person name="Castanera R."/>
            <person name="Culley D."/>
            <person name="Daum C."/>
            <person name="Ezra D."/>
            <person name="Gonzalez J."/>
            <person name="Henrissat B."/>
            <person name="Kuo A."/>
            <person name="Liang C."/>
            <person name="Lipzen A."/>
            <person name="Lutzoni F."/>
            <person name="Magnuson J."/>
            <person name="Mondo S."/>
            <person name="Nolan M."/>
            <person name="Ohm R."/>
            <person name="Pangilinan J."/>
            <person name="Park H.-J."/>
            <person name="Ramirez L."/>
            <person name="Alfaro M."/>
            <person name="Sun H."/>
            <person name="Tritt A."/>
            <person name="Yoshinaga Y."/>
            <person name="Zwiers L.-H."/>
            <person name="Turgeon B."/>
            <person name="Goodwin S."/>
            <person name="Spatafora J."/>
            <person name="Crous P."/>
            <person name="Grigoriev I."/>
        </authorList>
    </citation>
    <scope>NUCLEOTIDE SEQUENCE</scope>
    <source>
        <strain evidence="13">CBS 121410</strain>
    </source>
</reference>
<dbReference type="InterPro" id="IPR009057">
    <property type="entry name" value="Homeodomain-like_sf"/>
</dbReference>
<dbReference type="GO" id="GO:0005634">
    <property type="term" value="C:nucleus"/>
    <property type="evidence" value="ECO:0007669"/>
    <property type="project" value="UniProtKB-SubCell"/>
</dbReference>
<evidence type="ECO:0000256" key="2">
    <source>
        <dbReference type="ARBA" id="ARBA00023015"/>
    </source>
</evidence>
<feature type="compositionally biased region" description="Low complexity" evidence="11">
    <location>
        <begin position="414"/>
        <end position="424"/>
    </location>
</feature>
<keyword evidence="7" id="KW-0131">Cell cycle</keyword>
<comment type="subunit">
    <text evidence="8">Interacts with MCM1.</text>
</comment>
<evidence type="ECO:0000259" key="12">
    <source>
        <dbReference type="PROSITE" id="PS50071"/>
    </source>
</evidence>
<gene>
    <name evidence="13" type="ORF">K490DRAFT_57033</name>
</gene>
<keyword evidence="5" id="KW-0804">Transcription</keyword>
<sequence>MSDPGSTPPTDTAKLSSPSSTSLAFLVHSPDTVQRNLPPDVDNKPLARQKRRRTSPEDQKILEAEYQRNPKPDKVARAEIVKRVALGEKEVQIWFQNRRQNSRRKSRPLEPHEIQSHLQSSGTDSAFLSSSTPHTDEMEEIEEDVPGVERAVDHGRQAANSADLSNGIDAPMSRSELENTAANKAPVSSARESAGPSSQTTEIASQPAGAADIGSSQPIPSSQEVPRQSTGYLANRRIASLAKNSEDRVQEKGKHARPSASTSLPQEPDDESEDEVPASYLANRRIKDFVRSFENTVRGYGRKSKNSKEPVSDTRQQESSGQSQVAQPPEPMPPSSSAPAAAPTPVRTLKKTGSFVRLSMTEDGKARVISNDESPSPPRSQPTPSTFSERSGGLRRSYSAAGLNESLKSAQEQSPSGLSRSFSGRSRDSRAWEFWCDSDARNSLTEKANQEGSGSAADAIELIRSTSRGALQSKVNKRAAQPLTQGPTKRQRIDGKPSSRQPLSRSSSSLARLQTKPQKKQDGDGFEIPQTESDKENWEPSGQHISGRRKLTTSQSATQPRRRILGENTNIMSQNSSLGSMMAREKAQKSPVKGRLKNSQSINPEDDEEVAAFMGNAARGNERTNVSSGEELGCVQGLLKLSQGNWR</sequence>
<comment type="subcellular location">
    <subcellularLocation>
        <location evidence="1 9 10">Nucleus</location>
    </subcellularLocation>
</comment>
<feature type="compositionally biased region" description="Polar residues" evidence="11">
    <location>
        <begin position="214"/>
        <end position="232"/>
    </location>
</feature>
<evidence type="ECO:0000256" key="10">
    <source>
        <dbReference type="RuleBase" id="RU000682"/>
    </source>
</evidence>
<dbReference type="CDD" id="cd00086">
    <property type="entry name" value="homeodomain"/>
    <property type="match status" value="1"/>
</dbReference>
<keyword evidence="4 9" id="KW-0371">Homeobox</keyword>
<evidence type="ECO:0000256" key="11">
    <source>
        <dbReference type="SAM" id="MobiDB-lite"/>
    </source>
</evidence>
<keyword evidence="6 9" id="KW-0539">Nucleus</keyword>
<dbReference type="SUPFAM" id="SSF46689">
    <property type="entry name" value="Homeodomain-like"/>
    <property type="match status" value="1"/>
</dbReference>
<feature type="compositionally biased region" description="Polar residues" evidence="11">
    <location>
        <begin position="116"/>
        <end position="133"/>
    </location>
</feature>
<feature type="compositionally biased region" description="Polar residues" evidence="11">
    <location>
        <begin position="567"/>
        <end position="579"/>
    </location>
</feature>
<dbReference type="InterPro" id="IPR017970">
    <property type="entry name" value="Homeobox_CS"/>
</dbReference>
<feature type="compositionally biased region" description="Basic and acidic residues" evidence="11">
    <location>
        <begin position="54"/>
        <end position="75"/>
    </location>
</feature>